<feature type="compositionally biased region" description="Basic and acidic residues" evidence="1">
    <location>
        <begin position="695"/>
        <end position="711"/>
    </location>
</feature>
<dbReference type="GO" id="GO:0005854">
    <property type="term" value="C:nascent polypeptide-associated complex"/>
    <property type="evidence" value="ECO:0007669"/>
    <property type="project" value="InterPro"/>
</dbReference>
<dbReference type="SMART" id="SM01407">
    <property type="entry name" value="NAC"/>
    <property type="match status" value="1"/>
</dbReference>
<dbReference type="CDD" id="cd22054">
    <property type="entry name" value="NAC_NACA"/>
    <property type="match status" value="1"/>
</dbReference>
<accession>A0A3B3QLI2</accession>
<evidence type="ECO:0000259" key="2">
    <source>
        <dbReference type="PROSITE" id="PS51151"/>
    </source>
</evidence>
<protein>
    <submittedName>
        <fullName evidence="3">NAC alpha domain containing</fullName>
    </submittedName>
</protein>
<feature type="compositionally biased region" description="Acidic residues" evidence="1">
    <location>
        <begin position="609"/>
        <end position="652"/>
    </location>
</feature>
<dbReference type="FunFam" id="2.20.70.30:FF:000002">
    <property type="entry name" value="Nascent polypeptide-associated complex (NAC), alpha subunit"/>
    <property type="match status" value="1"/>
</dbReference>
<feature type="region of interest" description="Disordered" evidence="1">
    <location>
        <begin position="1113"/>
        <end position="1165"/>
    </location>
</feature>
<evidence type="ECO:0000313" key="3">
    <source>
        <dbReference type="Ensembl" id="ENSPKIP00000006276.1"/>
    </source>
</evidence>
<feature type="compositionally biased region" description="Polar residues" evidence="1">
    <location>
        <begin position="653"/>
        <end position="666"/>
    </location>
</feature>
<dbReference type="InterPro" id="IPR041907">
    <property type="entry name" value="NACAD_UBA"/>
</dbReference>
<dbReference type="Pfam" id="PF01849">
    <property type="entry name" value="NAC"/>
    <property type="match status" value="1"/>
</dbReference>
<dbReference type="STRING" id="1676925.ENSPKIP00000006276"/>
<feature type="region of interest" description="Disordered" evidence="1">
    <location>
        <begin position="154"/>
        <end position="216"/>
    </location>
</feature>
<dbReference type="Pfam" id="PF19026">
    <property type="entry name" value="UBA_HYPK"/>
    <property type="match status" value="1"/>
</dbReference>
<name>A0A3B3QLI2_9TELE</name>
<dbReference type="Proteomes" id="UP000261540">
    <property type="component" value="Unplaced"/>
</dbReference>
<feature type="region of interest" description="Disordered" evidence="1">
    <location>
        <begin position="1"/>
        <end position="97"/>
    </location>
</feature>
<feature type="region of interest" description="Disordered" evidence="1">
    <location>
        <begin position="1181"/>
        <end position="1245"/>
    </location>
</feature>
<evidence type="ECO:0000313" key="4">
    <source>
        <dbReference type="Proteomes" id="UP000261540"/>
    </source>
</evidence>
<feature type="compositionally biased region" description="Basic and acidic residues" evidence="1">
    <location>
        <begin position="1722"/>
        <end position="1734"/>
    </location>
</feature>
<feature type="region of interest" description="Disordered" evidence="1">
    <location>
        <begin position="1799"/>
        <end position="1831"/>
    </location>
</feature>
<feature type="region of interest" description="Disordered" evidence="1">
    <location>
        <begin position="1076"/>
        <end position="1100"/>
    </location>
</feature>
<feature type="region of interest" description="Disordered" evidence="1">
    <location>
        <begin position="311"/>
        <end position="341"/>
    </location>
</feature>
<feature type="compositionally biased region" description="Basic and acidic residues" evidence="1">
    <location>
        <begin position="184"/>
        <end position="196"/>
    </location>
</feature>
<dbReference type="GeneTree" id="ENSGT00940000161501"/>
<feature type="compositionally biased region" description="Polar residues" evidence="1">
    <location>
        <begin position="1323"/>
        <end position="1339"/>
    </location>
</feature>
<dbReference type="PANTHER" id="PTHR21713">
    <property type="entry name" value="NASCENT POLYPEPTIDE ASSOCIATED COMPLEX ALPHA SUBUNIT-RELATED"/>
    <property type="match status" value="1"/>
</dbReference>
<reference evidence="3" key="2">
    <citation type="submission" date="2025-09" db="UniProtKB">
        <authorList>
            <consortium name="Ensembl"/>
        </authorList>
    </citation>
    <scope>IDENTIFICATION</scope>
</reference>
<feature type="compositionally biased region" description="Basic and acidic residues" evidence="1">
    <location>
        <begin position="1148"/>
        <end position="1165"/>
    </location>
</feature>
<feature type="region of interest" description="Disordered" evidence="1">
    <location>
        <begin position="777"/>
        <end position="876"/>
    </location>
</feature>
<feature type="compositionally biased region" description="Polar residues" evidence="1">
    <location>
        <begin position="1708"/>
        <end position="1721"/>
    </location>
</feature>
<feature type="domain" description="NAC-A/B" evidence="2">
    <location>
        <begin position="1996"/>
        <end position="2061"/>
    </location>
</feature>
<dbReference type="InterPro" id="IPR016641">
    <property type="entry name" value="EGD2/NACA0like"/>
</dbReference>
<feature type="region of interest" description="Disordered" evidence="1">
    <location>
        <begin position="1931"/>
        <end position="2007"/>
    </location>
</feature>
<dbReference type="Ensembl" id="ENSPKIT00000030298.1">
    <property type="protein sequence ID" value="ENSPKIP00000006276.1"/>
    <property type="gene ID" value="ENSPKIG00000022623.1"/>
</dbReference>
<feature type="region of interest" description="Disordered" evidence="1">
    <location>
        <begin position="1665"/>
        <end position="1767"/>
    </location>
</feature>
<dbReference type="Gene3D" id="2.20.70.30">
    <property type="entry name" value="Nascent polypeptide-associated complex domain"/>
    <property type="match status" value="1"/>
</dbReference>
<proteinExistence type="predicted"/>
<sequence length="2141" mass="230715">MPGEAVHRTVPLPERAQDDTGIPGPDMPRHASSSSASTPSDCASTPSPSTPAQLSPECTSPFGPRLPKAKQGSSALRPQPEGASCDGGLDGRPGNVGWLTGKFGRGACKRGPVKMERIKVLTGTEVESDYKEPEAMDMRVVMGQEALLRNMEVQGGLPGDKDPEPEVSGLEFQPPVPSIDSEEGQERSPEKAKLDTGQEIPSAAHNESLTPKVEQENDSAQFLACPIMEPKAVDAGMTDSCSPLGDKEWEELSLSQGEVPSLSFLEPSCAVDPQRVGVPLGLDPDLYYTAPSTPIKMAYCSHLKHQWYPGSGSGPGSPTDDLPESEGLYSPPTSPSGSYITAEGGSWTSSYTSSTSPSCSPNLIAEAEMQDAPASYVESLSEIGDELSEERNSTEREPCFDKTGKLEMQEVSESISFADNRDTVRRETCRPHWVTEVAAPLKCSSWRSASSQEGGGESEGSPVALEEEESAIMAQYKDKDQDLELDLKACVSEHFGSLGNPIEDASLELAASFPFVHRLATATDTESLTPATCSSEVSDTDNNSLYGEMASSPLLFPGPCREIGGDVMIPASMLPFNASLIFQADSMEITLFPTEDEPGNDVDAYAAGEEEGDVDEDDEEEDDVDEVEDEEEEEEEEVVEDEAKEDPNEEDTSASFLNSLSETSINEGVDESFAFQDDTEESVDSASYNGDEDERLYSTERHAELTHHFLDPGDPVGSTAPLQQDSSYGESESEMEISSESSDVNHVSKEQLAVDHAEVAESIPSPVLCIPKEEHEVHSPEGGCTSQGVALENETPKGSSEPTASVAPGTVKESVAHPLQTAALQGEEHSSKEPVIQTSANTVSEFPPRSTLEALTGGSEKPDTEAELTDQKNGNNTEYVGSTLCLDETATNDLNKGVPVVSYLKEDHSPSNIPISTSPEISSEVPDNLVVSTVNVSVPESSLNQDNLSENQACPDDINLGPLNVSCAAYSMLAVSPKKENSETNVSRKGSPSGVWEGEPLADCRDYEAGRLLMYEAVQPVCTELAFTSNIGPGDTICADREDNQGGCELREDLADKESAVLESNLSNWKSIEEISEAGGGEDGSSHFLEDDDSNLENQAGDQLTQHPTVAKETGTLNDPESSSSPLSPTGPPKCLQFNILSEEDNEDFRNQAKGDEQENADIHKSVSNISFVAGTTHMADVVSSSQTSESEGDIVEHDALRHTGSVDLSQKSHFSEDKESQSSSLGSKTGSRDKSDGAGCVMEKNHMTTQEIKSERDGDIQKNISLLEQEPELFLLGGSFGTFNPRKKSNYCKADKVPVDVPVFVNKNREIPLPSRDAMPKSTDSVSAKIHTNVNNKARSTEDGDIQMFSKHVSEPKNEAACARAESSQSKSQKQEESTVQGPPPGTDGEQLSLLGEGQMSTDKEVIKKNIVEELSLLGQGQPSENTEENKIQDLALESVEEPVSLSNEGQTSENNEEKRVQDPALMSVVDHVSLSEKGQTPENTEDNKVHDPPLESVVEHLFLFGEGQTSVNIEEGPPEGVVEYLSLSGDGQTSENVEDDNIHDSPLEGVVEYLSLSGEGQPSDNLEENKVQDPPVEGVGEHVSLFIENQTPENIKDSDVQDPPLGGVLEHLSLSKEGQTSENIEENKVLGPSLQGIVEHLSLLGEVQTCGNIACNEETNPQVEVGENGQNDPHSVNKHRNLNGDNPPTHSAESEPKAPLLLPLTSPISVTEQSKNKVTPTEDKKAQERSKQSTEQLVSKSCKARGESMQLQEHQGPLPQESMGSQSMVIPGICRAAQLEDELPLSPEDIVLLQRGQPTGSTKDINDNNIDDNPPPLKGDGSPTHHRTSAEVSVEELATPIQESRCLLARPPPQSQLQGSHLHSHPIFCCPDFPEPPPRQLVSIPVQDTLQQAEPSASPALCLHNMPRVDSEDKEDFCEASLRATLGHRASLRGGSSHTESGSSKGSCNESDSDGSVPELEESETALMRPPDSQSQLSHAAPSADESMNKGKQSRSEKKARKAMSKLGLRQIHGVTRITIRKSKNILFVITRPDVFKSPASDIYIVFGEAKIEDLSQQVHKAAAEKFKVPLEPSPIIPENRPSLSIKEESEEEEVDEAGLELRDIELVMAQANVSRGKAIRALRHNKNDIVNAIMELTM</sequence>
<feature type="compositionally biased region" description="Polar residues" evidence="1">
    <location>
        <begin position="1446"/>
        <end position="1455"/>
    </location>
</feature>
<feature type="region of interest" description="Disordered" evidence="1">
    <location>
        <begin position="1313"/>
        <end position="1394"/>
    </location>
</feature>
<evidence type="ECO:0000256" key="1">
    <source>
        <dbReference type="SAM" id="MobiDB-lite"/>
    </source>
</evidence>
<dbReference type="FunFam" id="1.10.8.10:FF:000006">
    <property type="entry name" value="Putative nascent polypeptide-associated complex subunit alpha"/>
    <property type="match status" value="1"/>
</dbReference>
<dbReference type="Gene3D" id="1.10.8.10">
    <property type="entry name" value="DNA helicase RuvA subunit, C-terminal domain"/>
    <property type="match status" value="1"/>
</dbReference>
<dbReference type="InterPro" id="IPR038187">
    <property type="entry name" value="NAC_A/B_dom_sf"/>
</dbReference>
<dbReference type="InterPro" id="IPR002715">
    <property type="entry name" value="Nas_poly-pep-assoc_cplx_dom"/>
</dbReference>
<dbReference type="InterPro" id="IPR044034">
    <property type="entry name" value="NAC-like_UBA"/>
</dbReference>
<feature type="compositionally biased region" description="Low complexity" evidence="1">
    <location>
        <begin position="31"/>
        <end position="52"/>
    </location>
</feature>
<feature type="region of interest" description="Disordered" evidence="1">
    <location>
        <begin position="978"/>
        <end position="998"/>
    </location>
</feature>
<feature type="compositionally biased region" description="Low complexity" evidence="1">
    <location>
        <begin position="1936"/>
        <end position="1949"/>
    </location>
</feature>
<keyword evidence="4" id="KW-1185">Reference proteome</keyword>
<feature type="region of interest" description="Disordered" evidence="1">
    <location>
        <begin position="609"/>
        <end position="746"/>
    </location>
</feature>
<dbReference type="PROSITE" id="PS51151">
    <property type="entry name" value="NAC_AB"/>
    <property type="match status" value="1"/>
</dbReference>
<feature type="compositionally biased region" description="Polar residues" evidence="1">
    <location>
        <begin position="1665"/>
        <end position="1676"/>
    </location>
</feature>
<reference evidence="3" key="1">
    <citation type="submission" date="2025-08" db="UniProtKB">
        <authorList>
            <consortium name="Ensembl"/>
        </authorList>
    </citation>
    <scope>IDENTIFICATION</scope>
</reference>
<organism evidence="3 4">
    <name type="scientific">Paramormyrops kingsleyae</name>
    <dbReference type="NCBI Taxonomy" id="1676925"/>
    <lineage>
        <taxon>Eukaryota</taxon>
        <taxon>Metazoa</taxon>
        <taxon>Chordata</taxon>
        <taxon>Craniata</taxon>
        <taxon>Vertebrata</taxon>
        <taxon>Euteleostomi</taxon>
        <taxon>Actinopterygii</taxon>
        <taxon>Neopterygii</taxon>
        <taxon>Teleostei</taxon>
        <taxon>Osteoglossocephala</taxon>
        <taxon>Osteoglossomorpha</taxon>
        <taxon>Osteoglossiformes</taxon>
        <taxon>Mormyridae</taxon>
        <taxon>Paramormyrops</taxon>
    </lineage>
</organism>
<dbReference type="CDD" id="cd14416">
    <property type="entry name" value="UBA_NACAD"/>
    <property type="match status" value="1"/>
</dbReference>
<feature type="region of interest" description="Disordered" evidence="1">
    <location>
        <begin position="1441"/>
        <end position="1465"/>
    </location>
</feature>